<dbReference type="Proteomes" id="UP000306229">
    <property type="component" value="Chromosome"/>
</dbReference>
<proteinExistence type="predicted"/>
<evidence type="ECO:0000256" key="1">
    <source>
        <dbReference type="SAM" id="MobiDB-lite"/>
    </source>
</evidence>
<dbReference type="RefSeq" id="WP_138948451.1">
    <property type="nucleotide sequence ID" value="NZ_CP040749.1"/>
</dbReference>
<feature type="compositionally biased region" description="Polar residues" evidence="1">
    <location>
        <begin position="281"/>
        <end position="292"/>
    </location>
</feature>
<feature type="chain" id="PRO_5022940939" evidence="2">
    <location>
        <begin position="22"/>
        <end position="444"/>
    </location>
</feature>
<accession>A0A5B7TML8</accession>
<keyword evidence="2" id="KW-0732">Signal</keyword>
<evidence type="ECO:0000256" key="2">
    <source>
        <dbReference type="SAM" id="SignalP"/>
    </source>
</evidence>
<evidence type="ECO:0000313" key="4">
    <source>
        <dbReference type="Proteomes" id="UP000306229"/>
    </source>
</evidence>
<dbReference type="AlphaFoldDB" id="A0A5B7TML8"/>
<dbReference type="EMBL" id="CP040749">
    <property type="protein sequence ID" value="QCX37518.1"/>
    <property type="molecule type" value="Genomic_DNA"/>
</dbReference>
<reference evidence="3 4" key="1">
    <citation type="submission" date="2019-05" db="EMBL/GenBank/DDBJ databases">
        <title>Algicella ahnfeltiae gen. nov., sp. nov., a novel marine bacterium of the family Flavobacteriaceae isolated from a red alga.</title>
        <authorList>
            <person name="Nedashkovskaya O.I."/>
            <person name="Kukhlevskiy A.D."/>
            <person name="Kim S.-G."/>
            <person name="Zhukova N.V."/>
            <person name="Mikhailov V.V."/>
        </authorList>
    </citation>
    <scope>NUCLEOTIDE SEQUENCE [LARGE SCALE GENOMIC DNA]</scope>
    <source>
        <strain evidence="3 4">10Alg115</strain>
    </source>
</reference>
<dbReference type="KEGG" id="fbe:FF125_03355"/>
<sequence length="444" mass="49021">MHKKIYFSLITLLLVSLISVAQEQSDVVNKVVKPSRTEVVVPIHKAVFRDSLCKQRVQGGNPRIQNGYLQFDGSLDGNRQVDPQIAVGGGFVFHGTNNGLVIYDKQGNYIDGASQKCFNNGIDPKLFYDAHNKVFGFDLWVYWDKAKVKPVNIAISETSDPRGAWNIYPVSASKGVDGGGIGYSKKWVGYSFPGGEDRTFVMKMSEAKSGKTATVYHFPGTLGHPVFTQDSTDDLYFFKIVKEYFVITKVTEDETGSPVSQVVSKKKHGLKNIGYPPKSPQKGTDQVTSSGDRNPKNLVLQNGFLWFSQAINYKGNSAVQWHQVKLDGSIVQTGLIYDKNTNYIQTTIGVNKNNDVLVGFQETNKNMFISPRMAFRYAKDPAGQLREIVKLGEGTGATDGVAWGDYSGTAIDGDNGIDLWTIQSRANDKGRGETVIVKVPFKNK</sequence>
<protein>
    <submittedName>
        <fullName evidence="3">Uncharacterized protein</fullName>
    </submittedName>
</protein>
<organism evidence="3 4">
    <name type="scientific">Aureibaculum algae</name>
    <dbReference type="NCBI Taxonomy" id="2584122"/>
    <lineage>
        <taxon>Bacteria</taxon>
        <taxon>Pseudomonadati</taxon>
        <taxon>Bacteroidota</taxon>
        <taxon>Flavobacteriia</taxon>
        <taxon>Flavobacteriales</taxon>
        <taxon>Flavobacteriaceae</taxon>
        <taxon>Aureibaculum</taxon>
    </lineage>
</organism>
<dbReference type="OrthoDB" id="1488385at2"/>
<gene>
    <name evidence="3" type="ORF">FF125_03355</name>
</gene>
<keyword evidence="4" id="KW-1185">Reference proteome</keyword>
<feature type="region of interest" description="Disordered" evidence="1">
    <location>
        <begin position="268"/>
        <end position="294"/>
    </location>
</feature>
<feature type="signal peptide" evidence="2">
    <location>
        <begin position="1"/>
        <end position="21"/>
    </location>
</feature>
<evidence type="ECO:0000313" key="3">
    <source>
        <dbReference type="EMBL" id="QCX37518.1"/>
    </source>
</evidence>
<name>A0A5B7TML8_9FLAO</name>